<evidence type="ECO:0000259" key="7">
    <source>
        <dbReference type="Pfam" id="PF13088"/>
    </source>
</evidence>
<dbReference type="OMA" id="PWIINKG"/>
<dbReference type="GO" id="GO:0016020">
    <property type="term" value="C:membrane"/>
    <property type="evidence" value="ECO:0007669"/>
    <property type="project" value="TreeGrafter"/>
</dbReference>
<dbReference type="FunFam" id="2.120.10.10:FF:000011">
    <property type="entry name" value="Sialidase 3b"/>
    <property type="match status" value="1"/>
</dbReference>
<comment type="catalytic activity">
    <reaction evidence="1">
        <text>Hydrolysis of alpha-(2-&gt;3)-, alpha-(2-&gt;6)-, alpha-(2-&gt;8)- glycosidic linkages of terminal sialic acid residues in oligosaccharides, glycoproteins, glycolipids, colominic acid and synthetic substrates.</text>
        <dbReference type="EC" id="3.2.1.18"/>
    </reaction>
</comment>
<dbReference type="GO" id="GO:0006689">
    <property type="term" value="P:ganglioside catabolic process"/>
    <property type="evidence" value="ECO:0007669"/>
    <property type="project" value="TreeGrafter"/>
</dbReference>
<proteinExistence type="inferred from homology"/>
<reference evidence="8" key="2">
    <citation type="submission" date="2025-09" db="UniProtKB">
        <authorList>
            <consortium name="Ensembl"/>
        </authorList>
    </citation>
    <scope>IDENTIFICATION</scope>
</reference>
<evidence type="ECO:0000256" key="4">
    <source>
        <dbReference type="ARBA" id="ARBA00022963"/>
    </source>
</evidence>
<dbReference type="InterPro" id="IPR036278">
    <property type="entry name" value="Sialidase_sf"/>
</dbReference>
<dbReference type="GO" id="GO:0004308">
    <property type="term" value="F:exo-alpha-sialidase activity"/>
    <property type="evidence" value="ECO:0007669"/>
    <property type="project" value="UniProtKB-EC"/>
</dbReference>
<dbReference type="Pfam" id="PF13088">
    <property type="entry name" value="BNR_2"/>
    <property type="match status" value="1"/>
</dbReference>
<evidence type="ECO:0000313" key="8">
    <source>
        <dbReference type="Ensembl" id="ENSKMAP00000021696.1"/>
    </source>
</evidence>
<accession>A0A3Q3AYD3</accession>
<dbReference type="GO" id="GO:0005737">
    <property type="term" value="C:cytoplasm"/>
    <property type="evidence" value="ECO:0007669"/>
    <property type="project" value="TreeGrafter"/>
</dbReference>
<dbReference type="SUPFAM" id="SSF50939">
    <property type="entry name" value="Sialidases"/>
    <property type="match status" value="1"/>
</dbReference>
<sequence length="376" mass="42329">MATKVSSLDKTTIFLSNKDNNEVYRIPALFYDQDQKVLFAFAEKRRTSNDSSSGVLVMKTGRFIKDGTTRWSEAKNVAEKIHLDGYHPMNPCPVYEKTTKTLFLFFICIEGTVSEAWHRFWGINKARLCYITTKDAGETWSEVTDLTDKLPQIKKWAVGPGHGLQTQSGRLIVPAYGYGSCSSSCFRKVCFCAISRAICLYSDDKGITWQFSNMLEEKSVECEMAEVLDDKEHRYIYCNARNEGGYRVEAVSDSNDEDFMVLPSAGKLVETGYGCQGSVVSFPAQTGSSDSSQEPRWLLYSHPTSPSKRVDLGVYLNKSPLDSSAWSDPWIMNKGPSGYSDLAHIHNGWFACLMECGEQSEIEQIAFTIFSYKHEL</sequence>
<dbReference type="AlphaFoldDB" id="A0A3Q3AYD3"/>
<dbReference type="PANTHER" id="PTHR10628:SF23">
    <property type="entry name" value="SIALIDASE-3"/>
    <property type="match status" value="1"/>
</dbReference>
<organism evidence="8 9">
    <name type="scientific">Kryptolebias marmoratus</name>
    <name type="common">Mangrove killifish</name>
    <name type="synonym">Rivulus marmoratus</name>
    <dbReference type="NCBI Taxonomy" id="37003"/>
    <lineage>
        <taxon>Eukaryota</taxon>
        <taxon>Metazoa</taxon>
        <taxon>Chordata</taxon>
        <taxon>Craniata</taxon>
        <taxon>Vertebrata</taxon>
        <taxon>Euteleostomi</taxon>
        <taxon>Actinopterygii</taxon>
        <taxon>Neopterygii</taxon>
        <taxon>Teleostei</taxon>
        <taxon>Neoteleostei</taxon>
        <taxon>Acanthomorphata</taxon>
        <taxon>Ovalentaria</taxon>
        <taxon>Atherinomorphae</taxon>
        <taxon>Cyprinodontiformes</taxon>
        <taxon>Rivulidae</taxon>
        <taxon>Kryptolebias</taxon>
    </lineage>
</organism>
<keyword evidence="4" id="KW-0443">Lipid metabolism</keyword>
<dbReference type="GeneTree" id="ENSGT00950000182944"/>
<dbReference type="Gene3D" id="2.120.10.10">
    <property type="match status" value="1"/>
</dbReference>
<dbReference type="EC" id="3.2.1.18" evidence="3"/>
<dbReference type="InterPro" id="IPR011040">
    <property type="entry name" value="Sialidase"/>
</dbReference>
<evidence type="ECO:0000256" key="1">
    <source>
        <dbReference type="ARBA" id="ARBA00000427"/>
    </source>
</evidence>
<dbReference type="GO" id="GO:0009313">
    <property type="term" value="P:oligosaccharide catabolic process"/>
    <property type="evidence" value="ECO:0007669"/>
    <property type="project" value="TreeGrafter"/>
</dbReference>
<evidence type="ECO:0000256" key="2">
    <source>
        <dbReference type="ARBA" id="ARBA00009348"/>
    </source>
</evidence>
<feature type="domain" description="Sialidase" evidence="7">
    <location>
        <begin position="38"/>
        <end position="348"/>
    </location>
</feature>
<dbReference type="Ensembl" id="ENSKMAT00000021977.1">
    <property type="protein sequence ID" value="ENSKMAP00000021696.1"/>
    <property type="gene ID" value="ENSKMAG00000016130.1"/>
</dbReference>
<keyword evidence="6" id="KW-0378">Hydrolase</keyword>
<keyword evidence="5" id="KW-0119">Carbohydrate metabolism</keyword>
<evidence type="ECO:0000256" key="6">
    <source>
        <dbReference type="ARBA" id="ARBA00023295"/>
    </source>
</evidence>
<protein>
    <recommendedName>
        <fullName evidence="3">exo-alpha-sialidase</fullName>
        <ecNumber evidence="3">3.2.1.18</ecNumber>
    </recommendedName>
</protein>
<reference evidence="8" key="1">
    <citation type="submission" date="2025-08" db="UniProtKB">
        <authorList>
            <consortium name="Ensembl"/>
        </authorList>
    </citation>
    <scope>IDENTIFICATION</scope>
</reference>
<evidence type="ECO:0000256" key="3">
    <source>
        <dbReference type="ARBA" id="ARBA00012733"/>
    </source>
</evidence>
<comment type="similarity">
    <text evidence="2">Belongs to the glycosyl hydrolase 33 family.</text>
</comment>
<evidence type="ECO:0000313" key="9">
    <source>
        <dbReference type="Proteomes" id="UP000264800"/>
    </source>
</evidence>
<dbReference type="CDD" id="cd15482">
    <property type="entry name" value="Sialidase_non-viral"/>
    <property type="match status" value="1"/>
</dbReference>
<dbReference type="InterPro" id="IPR026856">
    <property type="entry name" value="Sialidase_fam"/>
</dbReference>
<dbReference type="STRING" id="37003.ENSKMAP00000021696"/>
<keyword evidence="9" id="KW-1185">Reference proteome</keyword>
<dbReference type="PANTHER" id="PTHR10628">
    <property type="entry name" value="SIALIDASE"/>
    <property type="match status" value="1"/>
</dbReference>
<keyword evidence="4" id="KW-0442">Lipid degradation</keyword>
<keyword evidence="6" id="KW-0326">Glycosidase</keyword>
<name>A0A3Q3AYD3_KRYMA</name>
<evidence type="ECO:0000256" key="5">
    <source>
        <dbReference type="ARBA" id="ARBA00023277"/>
    </source>
</evidence>
<dbReference type="Proteomes" id="UP000264800">
    <property type="component" value="Unplaced"/>
</dbReference>